<keyword evidence="1" id="KW-1133">Transmembrane helix</keyword>
<organism evidence="2 3">
    <name type="scientific">Streptomyces mesophilus</name>
    <dbReference type="NCBI Taxonomy" id="1775132"/>
    <lineage>
        <taxon>Bacteria</taxon>
        <taxon>Bacillati</taxon>
        <taxon>Actinomycetota</taxon>
        <taxon>Actinomycetes</taxon>
        <taxon>Kitasatosporales</taxon>
        <taxon>Streptomycetaceae</taxon>
        <taxon>Streptomyces</taxon>
    </lineage>
</organism>
<evidence type="ECO:0000313" key="3">
    <source>
        <dbReference type="Proteomes" id="UP000481109"/>
    </source>
</evidence>
<dbReference type="Proteomes" id="UP000481109">
    <property type="component" value="Unassembled WGS sequence"/>
</dbReference>
<keyword evidence="1" id="KW-0812">Transmembrane</keyword>
<comment type="caution">
    <text evidence="2">The sequence shown here is derived from an EMBL/GenBank/DDBJ whole genome shotgun (WGS) entry which is preliminary data.</text>
</comment>
<accession>A0A6G4XCM8</accession>
<dbReference type="EMBL" id="JAAKZW010000010">
    <property type="protein sequence ID" value="NGO75148.1"/>
    <property type="molecule type" value="Genomic_DNA"/>
</dbReference>
<dbReference type="RefSeq" id="WP_165330666.1">
    <property type="nucleotide sequence ID" value="NZ_JAAKZW010000010.1"/>
</dbReference>
<protein>
    <submittedName>
        <fullName evidence="2">Uncharacterized protein</fullName>
    </submittedName>
</protein>
<feature type="transmembrane region" description="Helical" evidence="1">
    <location>
        <begin position="12"/>
        <end position="31"/>
    </location>
</feature>
<evidence type="ECO:0000256" key="1">
    <source>
        <dbReference type="SAM" id="Phobius"/>
    </source>
</evidence>
<keyword evidence="3" id="KW-1185">Reference proteome</keyword>
<keyword evidence="1" id="KW-0472">Membrane</keyword>
<dbReference type="AlphaFoldDB" id="A0A6G4XCM8"/>
<sequence>MHTDPTPRRIRAWWCALAVVVTLGVVAFLLYSTGTYDSWRDGRSLDRACDGTLAQDGLAAAIGSSRLKAEPDDGSSLAQCFVKTSPTGTGRAVQVTLRWSTTGAPSGASVWYDTVGNGVDAQAAPLGQGWSGVVRRDGTWQVMVSLDCVNQKSKALVAYGDLYGTSDGTALTGLGRVTTETARKAADKYGCRVDAGKPLAKVPTAQLGKPDTAKPLSEARGSCAALRGTRAAQSGTPQIMEYPLDADAPQTNCYLVTKDHKPGYGLYAYYGAAAKDFQSAGPDSGGNERVWATADCPRSAQEAIFVLYRLYDRDTDSFPAARYSTEVATSVLKAFADREAQLRGCSDVRVISGKA</sequence>
<reference evidence="2 3" key="1">
    <citation type="submission" date="2020-02" db="EMBL/GenBank/DDBJ databases">
        <title>Whole-genome analyses of novel actinobacteria.</title>
        <authorList>
            <person name="Sahin N."/>
            <person name="Tokatli A."/>
        </authorList>
    </citation>
    <scope>NUCLEOTIDE SEQUENCE [LARGE SCALE GENOMIC DNA]</scope>
    <source>
        <strain evidence="2 3">YC504</strain>
    </source>
</reference>
<proteinExistence type="predicted"/>
<name>A0A6G4XCM8_9ACTN</name>
<evidence type="ECO:0000313" key="2">
    <source>
        <dbReference type="EMBL" id="NGO75148.1"/>
    </source>
</evidence>
<gene>
    <name evidence="2" type="ORF">G6045_05545</name>
</gene>